<gene>
    <name evidence="3" type="ORF">PCLFYP37_01345</name>
</gene>
<dbReference type="PANTHER" id="PTHR31332:SF0">
    <property type="entry name" value="7-HYDROXYMETHYL CHLOROPHYLL A REDUCTASE, CHLOROPLASTIC"/>
    <property type="match status" value="1"/>
</dbReference>
<feature type="domain" description="Coenzyme F420 hydrogenase/dehydrogenase beta subunit C-terminal" evidence="2">
    <location>
        <begin position="165"/>
        <end position="330"/>
    </location>
</feature>
<dbReference type="GO" id="GO:0090415">
    <property type="term" value="F:7-hydroxymethyl chlorophyll a reductase activity"/>
    <property type="evidence" value="ECO:0007669"/>
    <property type="project" value="TreeGrafter"/>
</dbReference>
<dbReference type="InterPro" id="IPR045220">
    <property type="entry name" value="FRHB/FDHB/HCAR-like"/>
</dbReference>
<dbReference type="EMBL" id="CACRUT010000008">
    <property type="protein sequence ID" value="VYT87132.1"/>
    <property type="molecule type" value="Genomic_DNA"/>
</dbReference>
<organism evidence="3">
    <name type="scientific">Paraprevotella clara</name>
    <dbReference type="NCBI Taxonomy" id="454154"/>
    <lineage>
        <taxon>Bacteria</taxon>
        <taxon>Pseudomonadati</taxon>
        <taxon>Bacteroidota</taxon>
        <taxon>Bacteroidia</taxon>
        <taxon>Bacteroidales</taxon>
        <taxon>Prevotellaceae</taxon>
        <taxon>Paraprevotella</taxon>
    </lineage>
</organism>
<dbReference type="InterPro" id="IPR007516">
    <property type="entry name" value="Co_F420_Hydgase/DH_bsu_N"/>
</dbReference>
<dbReference type="AlphaFoldDB" id="A0A6N3AG50"/>
<accession>A0A6N3AG50</accession>
<protein>
    <submittedName>
        <fullName evidence="3">Coenzyme F420-reducing hydrogenase subunit beta</fullName>
    </submittedName>
</protein>
<dbReference type="Pfam" id="PF04422">
    <property type="entry name" value="FrhB_FdhB_N"/>
    <property type="match status" value="1"/>
</dbReference>
<dbReference type="Pfam" id="PF04432">
    <property type="entry name" value="FrhB_FdhB_C"/>
    <property type="match status" value="1"/>
</dbReference>
<proteinExistence type="predicted"/>
<dbReference type="InterPro" id="IPR007525">
    <property type="entry name" value="FrhB_FdhB_C"/>
</dbReference>
<dbReference type="GO" id="GO:0033354">
    <property type="term" value="P:chlorophyll cycle"/>
    <property type="evidence" value="ECO:0007669"/>
    <property type="project" value="TreeGrafter"/>
</dbReference>
<reference evidence="3" key="1">
    <citation type="submission" date="2019-11" db="EMBL/GenBank/DDBJ databases">
        <authorList>
            <person name="Feng L."/>
        </authorList>
    </citation>
    <scope>NUCLEOTIDE SEQUENCE</scope>
    <source>
        <strain evidence="3">PclaraLFYP37</strain>
    </source>
</reference>
<evidence type="ECO:0000259" key="1">
    <source>
        <dbReference type="Pfam" id="PF04422"/>
    </source>
</evidence>
<name>A0A6N3AG50_9BACT</name>
<sequence length="400" mass="45098">MAKISKIIKNDLCLGCGLCEAVSNGICKMALTQRGFYEPKMIRDNRNQYIGRICPGITIHNRNQSKHLSVWGNVVQVSNAWSTDNGIRRQSSSGGVTSALAIYLLESHQVDGVLHVGVQENTYLYNKLYVSRNRKDILDRNASRYAPAEVFNHIIDIFEANAQETFAFIGKPCDIAGMQNFISAYPQYRHKVKYYLAIFCAGMPSYKATEKALATFGKKEKPQTLRYRGDGWPGYFTATYQDGASCRMTYNESWGKILGRDLGFRCKICPDGIGLLADIASGDSWNTKSGYPDFTEADGKNFCFMRTEKGLKLFKEAEEAGYIITEALNEDNVRDMQRYQYERRHLVGWRIAVVQCLTGGILDFHGLGFYRTALNGNIVRGIKDAFGTAKRFIKLRKKNG</sequence>
<dbReference type="PANTHER" id="PTHR31332">
    <property type="entry name" value="7-HYDROXYMETHYL CHLOROPHYLL A REDUCTASE, CHLOROPLASTIC"/>
    <property type="match status" value="1"/>
</dbReference>
<dbReference type="RefSeq" id="WP_421901201.1">
    <property type="nucleotide sequence ID" value="NZ_CACRUT010000008.1"/>
</dbReference>
<evidence type="ECO:0000313" key="3">
    <source>
        <dbReference type="EMBL" id="VYT87132.1"/>
    </source>
</evidence>
<feature type="domain" description="Coenzyme F420 hydrogenase/dehydrogenase beta subunit N-terminal" evidence="1">
    <location>
        <begin position="79"/>
        <end position="152"/>
    </location>
</feature>
<evidence type="ECO:0000259" key="2">
    <source>
        <dbReference type="Pfam" id="PF04432"/>
    </source>
</evidence>